<dbReference type="Proteomes" id="UP000694872">
    <property type="component" value="Unplaced"/>
</dbReference>
<protein>
    <submittedName>
        <fullName evidence="6">Antichymotrypsin-1-like</fullName>
    </submittedName>
</protein>
<dbReference type="PANTHER" id="PTHR11461:SF211">
    <property type="entry name" value="GH10112P-RELATED"/>
    <property type="match status" value="1"/>
</dbReference>
<dbReference type="Gene3D" id="2.30.39.10">
    <property type="entry name" value="Alpha-1-antitrypsin, domain 1"/>
    <property type="match status" value="1"/>
</dbReference>
<dbReference type="InterPro" id="IPR000215">
    <property type="entry name" value="Serpin_fam"/>
</dbReference>
<evidence type="ECO:0000256" key="3">
    <source>
        <dbReference type="ARBA" id="ARBA00022900"/>
    </source>
</evidence>
<dbReference type="InterPro" id="IPR023796">
    <property type="entry name" value="Serpin_dom"/>
</dbReference>
<organism evidence="6">
    <name type="scientific">Papilio xuthus</name>
    <name type="common">Asian swallowtail butterfly</name>
    <dbReference type="NCBI Taxonomy" id="66420"/>
    <lineage>
        <taxon>Eukaryota</taxon>
        <taxon>Metazoa</taxon>
        <taxon>Ecdysozoa</taxon>
        <taxon>Arthropoda</taxon>
        <taxon>Hexapoda</taxon>
        <taxon>Insecta</taxon>
        <taxon>Pterygota</taxon>
        <taxon>Neoptera</taxon>
        <taxon>Endopterygota</taxon>
        <taxon>Lepidoptera</taxon>
        <taxon>Glossata</taxon>
        <taxon>Ditrysia</taxon>
        <taxon>Papilionoidea</taxon>
        <taxon>Papilionidae</taxon>
        <taxon>Papilioninae</taxon>
        <taxon>Papilio</taxon>
    </lineage>
</organism>
<reference evidence="6" key="1">
    <citation type="submission" date="2025-08" db="UniProtKB">
        <authorList>
            <consortium name="RefSeq"/>
        </authorList>
    </citation>
    <scope>IDENTIFICATION</scope>
</reference>
<dbReference type="Pfam" id="PF00079">
    <property type="entry name" value="Serpin"/>
    <property type="match status" value="1"/>
</dbReference>
<keyword evidence="2" id="KW-0646">Protease inhibitor</keyword>
<proteinExistence type="inferred from homology"/>
<dbReference type="SUPFAM" id="SSF56574">
    <property type="entry name" value="Serpins"/>
    <property type="match status" value="1"/>
</dbReference>
<dbReference type="SMART" id="SM00093">
    <property type="entry name" value="SERPIN"/>
    <property type="match status" value="1"/>
</dbReference>
<dbReference type="InterPro" id="IPR042185">
    <property type="entry name" value="Serpin_sf_2"/>
</dbReference>
<gene>
    <name evidence="6" type="primary">LOC106114102</name>
</gene>
<dbReference type="InterPro" id="IPR042178">
    <property type="entry name" value="Serpin_sf_1"/>
</dbReference>
<dbReference type="RefSeq" id="XP_013162646.1">
    <property type="nucleotide sequence ID" value="XM_013307192.1"/>
</dbReference>
<comment type="similarity">
    <text evidence="1 4">Belongs to the serpin family.</text>
</comment>
<accession>A0AAJ7E4Q5</accession>
<sequence>MISILLIINRLMHDVVQLLTANNTSRNMDKFLMLIIFSVVLARDNAFADRLPFGLRHNARRSIDKSSMNLLKDVYEASNDKNVVTSPLGVFVLLSLFSTVTNGTTRQEIENVLGFHDYSQLTDSFEYLSESYSSMDPNLLTFANKVCISDTYQLEKEFVNLATRQYHSEVTSIDLQNPEAAADVVNQWAFSKSGGNIKDPVSAETFTPGIVALLINIIYFQGKWKYPFNVDETTEQTFHISATETVMKPTMQLSQKLFHGYNRFLQAKMIHLPYNETDFSMIIVVPDEIHGVPRLLDLFRNEGILRFTSKLYMSYKKVHLEMPKFEVTTRLNVKDILVKEGVHGIFSKYTSGVVKGEGVKVSDAFQQACIKVDEAGTEAAAFTEFGIQLRCYMPEEEPVLFKVDRPFVYAILHKDIVLFTGTYSH</sequence>
<evidence type="ECO:0000256" key="4">
    <source>
        <dbReference type="RuleBase" id="RU000411"/>
    </source>
</evidence>
<dbReference type="PANTHER" id="PTHR11461">
    <property type="entry name" value="SERINE PROTEASE INHIBITOR, SERPIN"/>
    <property type="match status" value="1"/>
</dbReference>
<dbReference type="InterPro" id="IPR036186">
    <property type="entry name" value="Serpin_sf"/>
</dbReference>
<dbReference type="GO" id="GO:0005615">
    <property type="term" value="C:extracellular space"/>
    <property type="evidence" value="ECO:0007669"/>
    <property type="project" value="InterPro"/>
</dbReference>
<evidence type="ECO:0000256" key="1">
    <source>
        <dbReference type="ARBA" id="ARBA00009500"/>
    </source>
</evidence>
<evidence type="ECO:0000256" key="2">
    <source>
        <dbReference type="ARBA" id="ARBA00022690"/>
    </source>
</evidence>
<dbReference type="AlphaFoldDB" id="A0AAJ7E4Q5"/>
<dbReference type="Gene3D" id="3.30.497.10">
    <property type="entry name" value="Antithrombin, subunit I, domain 2"/>
    <property type="match status" value="1"/>
</dbReference>
<dbReference type="PROSITE" id="PS00284">
    <property type="entry name" value="SERPIN"/>
    <property type="match status" value="1"/>
</dbReference>
<dbReference type="GO" id="GO:0004867">
    <property type="term" value="F:serine-type endopeptidase inhibitor activity"/>
    <property type="evidence" value="ECO:0007669"/>
    <property type="project" value="UniProtKB-KW"/>
</dbReference>
<name>A0AAJ7E4Q5_PAPXU</name>
<evidence type="ECO:0000313" key="6">
    <source>
        <dbReference type="RefSeq" id="XP_013162646.1"/>
    </source>
</evidence>
<feature type="domain" description="Serpin" evidence="5">
    <location>
        <begin position="68"/>
        <end position="425"/>
    </location>
</feature>
<dbReference type="InterPro" id="IPR023795">
    <property type="entry name" value="Serpin_CS"/>
</dbReference>
<dbReference type="GeneID" id="106114102"/>
<dbReference type="KEGG" id="pxu:106114102"/>
<keyword evidence="3" id="KW-0722">Serine protease inhibitor</keyword>
<evidence type="ECO:0000259" key="5">
    <source>
        <dbReference type="SMART" id="SM00093"/>
    </source>
</evidence>